<dbReference type="KEGG" id="hcu:MUN79_15605"/>
<protein>
    <submittedName>
        <fullName evidence="1">Uncharacterized protein</fullName>
    </submittedName>
</protein>
<evidence type="ECO:0000313" key="2">
    <source>
        <dbReference type="Proteomes" id="UP000831796"/>
    </source>
</evidence>
<dbReference type="RefSeq" id="WP_244673608.1">
    <property type="nucleotide sequence ID" value="NZ_CP095046.1"/>
</dbReference>
<evidence type="ECO:0000313" key="1">
    <source>
        <dbReference type="EMBL" id="UOQ70184.1"/>
    </source>
</evidence>
<name>A0A8T9PY40_9BACT</name>
<dbReference type="AlphaFoldDB" id="A0A8T9PY40"/>
<proteinExistence type="predicted"/>
<organism evidence="1 2">
    <name type="scientific">Hymenobacter cellulosilyticus</name>
    <dbReference type="NCBI Taxonomy" id="2932248"/>
    <lineage>
        <taxon>Bacteria</taxon>
        <taxon>Pseudomonadati</taxon>
        <taxon>Bacteroidota</taxon>
        <taxon>Cytophagia</taxon>
        <taxon>Cytophagales</taxon>
        <taxon>Hymenobacteraceae</taxon>
        <taxon>Hymenobacter</taxon>
    </lineage>
</organism>
<reference evidence="1" key="1">
    <citation type="submission" date="2022-04" db="EMBL/GenBank/DDBJ databases">
        <title>Hymenobacter sp. isolated from the air.</title>
        <authorList>
            <person name="Won M."/>
            <person name="Lee C.-M."/>
            <person name="Woen H.-Y."/>
            <person name="Kwon S.-W."/>
        </authorList>
    </citation>
    <scope>NUCLEOTIDE SEQUENCE</scope>
    <source>
        <strain evidence="1">5116S-3</strain>
    </source>
</reference>
<dbReference type="EMBL" id="CP095046">
    <property type="protein sequence ID" value="UOQ70184.1"/>
    <property type="molecule type" value="Genomic_DNA"/>
</dbReference>
<keyword evidence="2" id="KW-1185">Reference proteome</keyword>
<gene>
    <name evidence="1" type="ORF">MUN79_15605</name>
</gene>
<dbReference type="Proteomes" id="UP000831796">
    <property type="component" value="Chromosome"/>
</dbReference>
<sequence length="703" mass="75804">MQGAGNNLFFPIGIYGAFTSATTQSVDLVQFEKAVLSPIRKAVIEKQALPHLIMARQRRKAAHQGGLAAASAGDTLSTSPQGLMVTIDAAQAWTSLILAKNAGQGTADGQTMAFYNLNAKLQSAFQTNQQFLVIGLDKILGDFQSEITLEGWPFRINVPKSTTNGQFNNVLIFKFCAGSLAERVANPAQWTNATDVNDTAQSSLAELASWLDAYVKDGIKKGHEAGDPDFMHFADIVTNSDWNGILALKTDIGIKNFPSELQGLLAGIDLSQFNAHHFGINANHILTRKDPATGQVSISMEDKSSMFGLIYYVDPAFAPYAGNIPAYKQTLDFDPRSAFNFKTLMLKVLFENSKIKSFKSFVQLSIYQLFGSEVTETAGRDNILILSGSYEDHNGLPSYSFTGSGRDMIPLANPAFKTVEVVRSSFSTLLPSATQQADRMVYAQFALWGYLNFAALQNMDLLSFGSDGEPVSTQGLAYSQLLVRMSFSLDTPAVKTFAFDAGGITFDVSASRTRRASLFNHFPVKLTGLVSGNADQLPAKLDFIKVQTPTLTNAGDPTGDWYGLVYDLNLGTPGALASSAGFKSSLLLAWSVSDGAIYTGLKLPGMSSQSKLLSLQGVLGLDIASVKLLLASPEPGETATAYLLMLNKVALKFLSKKFPAGGTIDFYLFGDPNNQAQLGSMGWYAAYQKAAKKAARIAKAKKK</sequence>
<accession>A0A8T9PY40</accession>